<evidence type="ECO:0000313" key="2">
    <source>
        <dbReference type="Proteomes" id="UP000799424"/>
    </source>
</evidence>
<protein>
    <submittedName>
        <fullName evidence="1">Uncharacterized protein</fullName>
    </submittedName>
</protein>
<dbReference type="OrthoDB" id="3789154at2759"/>
<gene>
    <name evidence="1" type="ORF">CC86DRAFT_308716</name>
</gene>
<name>A0A6A6ZCC9_9PLEO</name>
<evidence type="ECO:0000313" key="1">
    <source>
        <dbReference type="EMBL" id="KAF2818680.1"/>
    </source>
</evidence>
<accession>A0A6A6ZCC9</accession>
<proteinExistence type="predicted"/>
<organism evidence="1 2">
    <name type="scientific">Ophiobolus disseminans</name>
    <dbReference type="NCBI Taxonomy" id="1469910"/>
    <lineage>
        <taxon>Eukaryota</taxon>
        <taxon>Fungi</taxon>
        <taxon>Dikarya</taxon>
        <taxon>Ascomycota</taxon>
        <taxon>Pezizomycotina</taxon>
        <taxon>Dothideomycetes</taxon>
        <taxon>Pleosporomycetidae</taxon>
        <taxon>Pleosporales</taxon>
        <taxon>Pleosporineae</taxon>
        <taxon>Phaeosphaeriaceae</taxon>
        <taxon>Ophiobolus</taxon>
    </lineage>
</organism>
<dbReference type="AlphaFoldDB" id="A0A6A6ZCC9"/>
<dbReference type="Proteomes" id="UP000799424">
    <property type="component" value="Unassembled WGS sequence"/>
</dbReference>
<keyword evidence="2" id="KW-1185">Reference proteome</keyword>
<sequence>MPPNGKPRKVPEAISLQHIDNVDTRSGFGDNRAATENALMAAHAKVLRAAGLIGGEMEAQLSQTCHRGRDIMPTYTKVYLAAHPDYTGSNVHEMPSYEAALRRQKQKDAAAEKWL</sequence>
<feature type="non-terminal residue" evidence="1">
    <location>
        <position position="115"/>
    </location>
</feature>
<reference evidence="1" key="1">
    <citation type="journal article" date="2020" name="Stud. Mycol.">
        <title>101 Dothideomycetes genomes: a test case for predicting lifestyles and emergence of pathogens.</title>
        <authorList>
            <person name="Haridas S."/>
            <person name="Albert R."/>
            <person name="Binder M."/>
            <person name="Bloem J."/>
            <person name="Labutti K."/>
            <person name="Salamov A."/>
            <person name="Andreopoulos B."/>
            <person name="Baker S."/>
            <person name="Barry K."/>
            <person name="Bills G."/>
            <person name="Bluhm B."/>
            <person name="Cannon C."/>
            <person name="Castanera R."/>
            <person name="Culley D."/>
            <person name="Daum C."/>
            <person name="Ezra D."/>
            <person name="Gonzalez J."/>
            <person name="Henrissat B."/>
            <person name="Kuo A."/>
            <person name="Liang C."/>
            <person name="Lipzen A."/>
            <person name="Lutzoni F."/>
            <person name="Magnuson J."/>
            <person name="Mondo S."/>
            <person name="Nolan M."/>
            <person name="Ohm R."/>
            <person name="Pangilinan J."/>
            <person name="Park H.-J."/>
            <person name="Ramirez L."/>
            <person name="Alfaro M."/>
            <person name="Sun H."/>
            <person name="Tritt A."/>
            <person name="Yoshinaga Y."/>
            <person name="Zwiers L.-H."/>
            <person name="Turgeon B."/>
            <person name="Goodwin S."/>
            <person name="Spatafora J."/>
            <person name="Crous P."/>
            <person name="Grigoriev I."/>
        </authorList>
    </citation>
    <scope>NUCLEOTIDE SEQUENCE</scope>
    <source>
        <strain evidence="1">CBS 113818</strain>
    </source>
</reference>
<dbReference type="EMBL" id="MU006250">
    <property type="protein sequence ID" value="KAF2818680.1"/>
    <property type="molecule type" value="Genomic_DNA"/>
</dbReference>